<dbReference type="InterPro" id="IPR032508">
    <property type="entry name" value="FecR_C"/>
</dbReference>
<dbReference type="InterPro" id="IPR006860">
    <property type="entry name" value="FecR"/>
</dbReference>
<feature type="domain" description="Protein FecR C-terminal" evidence="3">
    <location>
        <begin position="290"/>
        <end position="357"/>
    </location>
</feature>
<dbReference type="InterPro" id="IPR012373">
    <property type="entry name" value="Ferrdict_sens_TM"/>
</dbReference>
<evidence type="ECO:0000313" key="5">
    <source>
        <dbReference type="Proteomes" id="UP000198711"/>
    </source>
</evidence>
<dbReference type="Gene3D" id="2.60.120.1440">
    <property type="match status" value="1"/>
</dbReference>
<keyword evidence="1" id="KW-0812">Transmembrane</keyword>
<evidence type="ECO:0000256" key="1">
    <source>
        <dbReference type="SAM" id="Phobius"/>
    </source>
</evidence>
<dbReference type="Gene3D" id="3.55.50.30">
    <property type="match status" value="1"/>
</dbReference>
<keyword evidence="5" id="KW-1185">Reference proteome</keyword>
<comment type="caution">
    <text evidence="4">The sequence shown here is derived from an EMBL/GenBank/DDBJ whole genome shotgun (WGS) entry which is preliminary data.</text>
</comment>
<dbReference type="RefSeq" id="WP_092726211.1">
    <property type="nucleotide sequence ID" value="NZ_FNNO01000016.1"/>
</dbReference>
<dbReference type="Pfam" id="PF04773">
    <property type="entry name" value="FecR"/>
    <property type="match status" value="1"/>
</dbReference>
<dbReference type="PANTHER" id="PTHR30273:SF2">
    <property type="entry name" value="PROTEIN FECR"/>
    <property type="match status" value="1"/>
</dbReference>
<keyword evidence="1" id="KW-0472">Membrane</keyword>
<dbReference type="PIRSF" id="PIRSF018266">
    <property type="entry name" value="FecR"/>
    <property type="match status" value="1"/>
</dbReference>
<evidence type="ECO:0000259" key="2">
    <source>
        <dbReference type="Pfam" id="PF04773"/>
    </source>
</evidence>
<evidence type="ECO:0000259" key="3">
    <source>
        <dbReference type="Pfam" id="PF16344"/>
    </source>
</evidence>
<feature type="domain" description="FecR protein" evidence="2">
    <location>
        <begin position="137"/>
        <end position="227"/>
    </location>
</feature>
<gene>
    <name evidence="4" type="ORF">SAMN05444410_11678</name>
</gene>
<sequence length="363" mass="41250">MNKAERFQYLLQRYVAGDITSAEHEELFEYLSAHDFDEQLGENILQDLANQQEYEQTDLPPHISQEIIHNIFAAEKNTQTILPVTKKVIPLWKWIAAASAILMVVSSYWFYIHKYSMHDRNFASIIPGTDLIQKNNTDTQQVILLNDGSKVFLRPKSTLHYPVSFNTTTREVYLEGEAFFEVAKNPKKPFLVFYNNIVTRVLGTSFTVNTNTETGNVEVSVRTGRVQVYENDRLLQSASSTKGVIVTPNQRAVYKHTNRAFEVTLVEAPQPIAANEQEPLNSNNLQPSAFIYEQEKLKNIFSQLEKAYGIEIVVENTNLYNCVFTGDISVSDLFTKLKIICLTTNSSFEINGTKILIKGKGCN</sequence>
<reference evidence="4 5" key="1">
    <citation type="submission" date="2016-10" db="EMBL/GenBank/DDBJ databases">
        <authorList>
            <person name="Varghese N."/>
            <person name="Submissions S."/>
        </authorList>
    </citation>
    <scope>NUCLEOTIDE SEQUENCE [LARGE SCALE GENOMIC DNA]</scope>
    <source>
        <strain evidence="4 5">DSM 25353</strain>
    </source>
</reference>
<proteinExistence type="predicted"/>
<dbReference type="Proteomes" id="UP000198711">
    <property type="component" value="Unassembled WGS sequence"/>
</dbReference>
<evidence type="ECO:0000313" key="4">
    <source>
        <dbReference type="EMBL" id="SDX45927.1"/>
    </source>
</evidence>
<keyword evidence="1" id="KW-1133">Transmembrane helix</keyword>
<dbReference type="PANTHER" id="PTHR30273">
    <property type="entry name" value="PERIPLASMIC SIGNAL SENSOR AND SIGMA FACTOR ACTIVATOR FECR-RELATED"/>
    <property type="match status" value="1"/>
</dbReference>
<name>A0A8X8IHH9_9BACT</name>
<organism evidence="4 5">
    <name type="scientific">Hydrobacter penzbergensis</name>
    <dbReference type="NCBI Taxonomy" id="1235997"/>
    <lineage>
        <taxon>Bacteria</taxon>
        <taxon>Pseudomonadati</taxon>
        <taxon>Bacteroidota</taxon>
        <taxon>Chitinophagia</taxon>
        <taxon>Chitinophagales</taxon>
        <taxon>Chitinophagaceae</taxon>
        <taxon>Hydrobacter</taxon>
    </lineage>
</organism>
<accession>A0A8X8IHH9</accession>
<dbReference type="GO" id="GO:0016989">
    <property type="term" value="F:sigma factor antagonist activity"/>
    <property type="evidence" value="ECO:0007669"/>
    <property type="project" value="TreeGrafter"/>
</dbReference>
<protein>
    <submittedName>
        <fullName evidence="4">FecR family protein</fullName>
    </submittedName>
</protein>
<dbReference type="AlphaFoldDB" id="A0A8X8IHH9"/>
<dbReference type="Pfam" id="PF16344">
    <property type="entry name" value="FecR_C"/>
    <property type="match status" value="1"/>
</dbReference>
<feature type="transmembrane region" description="Helical" evidence="1">
    <location>
        <begin position="91"/>
        <end position="111"/>
    </location>
</feature>
<dbReference type="EMBL" id="FNNO01000016">
    <property type="protein sequence ID" value="SDX45927.1"/>
    <property type="molecule type" value="Genomic_DNA"/>
</dbReference>